<evidence type="ECO:0000259" key="5">
    <source>
        <dbReference type="PROSITE" id="PS50949"/>
    </source>
</evidence>
<evidence type="ECO:0000256" key="3">
    <source>
        <dbReference type="ARBA" id="ARBA00023163"/>
    </source>
</evidence>
<dbReference type="Proteomes" id="UP001363010">
    <property type="component" value="Unassembled WGS sequence"/>
</dbReference>
<dbReference type="InterPro" id="IPR050679">
    <property type="entry name" value="Bact_HTH_transcr_reg"/>
</dbReference>
<dbReference type="InterPro" id="IPR036390">
    <property type="entry name" value="WH_DNA-bd_sf"/>
</dbReference>
<dbReference type="PROSITE" id="PS50949">
    <property type="entry name" value="HTH_GNTR"/>
    <property type="match status" value="1"/>
</dbReference>
<evidence type="ECO:0000256" key="1">
    <source>
        <dbReference type="ARBA" id="ARBA00023015"/>
    </source>
</evidence>
<dbReference type="SUPFAM" id="SSF64288">
    <property type="entry name" value="Chorismate lyase-like"/>
    <property type="match status" value="1"/>
</dbReference>
<gene>
    <name evidence="6" type="ORF">WKW80_11485</name>
</gene>
<dbReference type="EMBL" id="JBBKZV010000005">
    <property type="protein sequence ID" value="MEJ8822649.1"/>
    <property type="molecule type" value="Genomic_DNA"/>
</dbReference>
<dbReference type="Gene3D" id="3.40.1410.10">
    <property type="entry name" value="Chorismate lyase-like"/>
    <property type="match status" value="1"/>
</dbReference>
<comment type="caution">
    <text evidence="6">The sequence shown here is derived from an EMBL/GenBank/DDBJ whole genome shotgun (WGS) entry which is preliminary data.</text>
</comment>
<dbReference type="SMART" id="SM00345">
    <property type="entry name" value="HTH_GNTR"/>
    <property type="match status" value="1"/>
</dbReference>
<keyword evidence="2" id="KW-0238">DNA-binding</keyword>
<sequence length="263" mass="29456">MNRSLPLSKYHQIYLVLREQLQEGRFVHGLPGELELARQFDVGRVTVRRALEQLVDERLIVREVGRGTRLTTRAEQGDARAGKAPPGTPATRLSGLLENIVAVSRSTTVKVIEWSVIRASHDMAEALQISENDKVRKAVRRRSSDAGPVSHITTWVPETLAHGFGRAELTRKPMLELLEESGIELGRAVQTISARQANAEVARELKVALGTALLSVRRLVHDTDDRPVQLLHGLYRPDRYEYKMELSQVGSIDARIVRTEILP</sequence>
<evidence type="ECO:0000256" key="4">
    <source>
        <dbReference type="SAM" id="MobiDB-lite"/>
    </source>
</evidence>
<dbReference type="Pfam" id="PF00392">
    <property type="entry name" value="GntR"/>
    <property type="match status" value="1"/>
</dbReference>
<evidence type="ECO:0000313" key="7">
    <source>
        <dbReference type="Proteomes" id="UP001363010"/>
    </source>
</evidence>
<reference evidence="6 7" key="1">
    <citation type="submission" date="2024-03" db="EMBL/GenBank/DDBJ databases">
        <title>Novel species of the genus Variovorax.</title>
        <authorList>
            <person name="Liu Q."/>
            <person name="Xin Y.-H."/>
        </authorList>
    </citation>
    <scope>NUCLEOTIDE SEQUENCE [LARGE SCALE GENOMIC DNA]</scope>
    <source>
        <strain evidence="6 7">KACC 18501</strain>
    </source>
</reference>
<dbReference type="InterPro" id="IPR000524">
    <property type="entry name" value="Tscrpt_reg_HTH_GntR"/>
</dbReference>
<dbReference type="PRINTS" id="PR00035">
    <property type="entry name" value="HTHGNTR"/>
</dbReference>
<dbReference type="Pfam" id="PF07702">
    <property type="entry name" value="UTRA"/>
    <property type="match status" value="1"/>
</dbReference>
<feature type="domain" description="HTH gntR-type" evidence="5">
    <location>
        <begin position="7"/>
        <end position="73"/>
    </location>
</feature>
<organism evidence="6 7">
    <name type="scientific">Variovorax humicola</name>
    <dbReference type="NCBI Taxonomy" id="1769758"/>
    <lineage>
        <taxon>Bacteria</taxon>
        <taxon>Pseudomonadati</taxon>
        <taxon>Pseudomonadota</taxon>
        <taxon>Betaproteobacteria</taxon>
        <taxon>Burkholderiales</taxon>
        <taxon>Comamonadaceae</taxon>
        <taxon>Variovorax</taxon>
    </lineage>
</organism>
<dbReference type="CDD" id="cd07377">
    <property type="entry name" value="WHTH_GntR"/>
    <property type="match status" value="1"/>
</dbReference>
<accession>A0ABU8VZK8</accession>
<keyword evidence="1" id="KW-0805">Transcription regulation</keyword>
<feature type="region of interest" description="Disordered" evidence="4">
    <location>
        <begin position="71"/>
        <end position="90"/>
    </location>
</feature>
<keyword evidence="7" id="KW-1185">Reference proteome</keyword>
<dbReference type="InterPro" id="IPR028978">
    <property type="entry name" value="Chorismate_lyase_/UTRA_dom_sf"/>
</dbReference>
<dbReference type="SMART" id="SM00866">
    <property type="entry name" value="UTRA"/>
    <property type="match status" value="1"/>
</dbReference>
<protein>
    <submittedName>
        <fullName evidence="6">GntR family transcriptional regulator</fullName>
    </submittedName>
</protein>
<dbReference type="PANTHER" id="PTHR44846">
    <property type="entry name" value="MANNOSYL-D-GLYCERATE TRANSPORT/METABOLISM SYSTEM REPRESSOR MNGR-RELATED"/>
    <property type="match status" value="1"/>
</dbReference>
<dbReference type="InterPro" id="IPR036388">
    <property type="entry name" value="WH-like_DNA-bd_sf"/>
</dbReference>
<keyword evidence="3" id="KW-0804">Transcription</keyword>
<proteinExistence type="predicted"/>
<name>A0ABU8VZK8_9BURK</name>
<evidence type="ECO:0000256" key="2">
    <source>
        <dbReference type="ARBA" id="ARBA00023125"/>
    </source>
</evidence>
<dbReference type="Gene3D" id="1.10.10.10">
    <property type="entry name" value="Winged helix-like DNA-binding domain superfamily/Winged helix DNA-binding domain"/>
    <property type="match status" value="1"/>
</dbReference>
<dbReference type="SUPFAM" id="SSF46785">
    <property type="entry name" value="Winged helix' DNA-binding domain"/>
    <property type="match status" value="1"/>
</dbReference>
<dbReference type="PANTHER" id="PTHR44846:SF1">
    <property type="entry name" value="MANNOSYL-D-GLYCERATE TRANSPORT_METABOLISM SYSTEM REPRESSOR MNGR-RELATED"/>
    <property type="match status" value="1"/>
</dbReference>
<dbReference type="RefSeq" id="WP_340363689.1">
    <property type="nucleotide sequence ID" value="NZ_JBBKZV010000005.1"/>
</dbReference>
<evidence type="ECO:0000313" key="6">
    <source>
        <dbReference type="EMBL" id="MEJ8822649.1"/>
    </source>
</evidence>
<dbReference type="InterPro" id="IPR011663">
    <property type="entry name" value="UTRA"/>
</dbReference>